<dbReference type="EMBL" id="JBJDQH010000683">
    <property type="protein sequence ID" value="MFK4274371.1"/>
    <property type="molecule type" value="Genomic_DNA"/>
</dbReference>
<organism evidence="1 2">
    <name type="scientific">Streptomyces milbemycinicus</name>
    <dbReference type="NCBI Taxonomy" id="476552"/>
    <lineage>
        <taxon>Bacteria</taxon>
        <taxon>Bacillati</taxon>
        <taxon>Actinomycetota</taxon>
        <taxon>Actinomycetes</taxon>
        <taxon>Kitasatosporales</taxon>
        <taxon>Streptomycetaceae</taxon>
        <taxon>Streptomyces</taxon>
    </lineage>
</organism>
<reference evidence="1 2" key="1">
    <citation type="submission" date="2024-11" db="EMBL/GenBank/DDBJ databases">
        <title>The Natural Products Discovery Center: Release of the First 8490 Sequenced Strains for Exploring Actinobacteria Biosynthetic Diversity.</title>
        <authorList>
            <person name="Kalkreuter E."/>
            <person name="Kautsar S.A."/>
            <person name="Yang D."/>
            <person name="Bader C.D."/>
            <person name="Teijaro C.N."/>
            <person name="Fluegel L."/>
            <person name="Davis C.M."/>
            <person name="Simpson J.R."/>
            <person name="Lauterbach L."/>
            <person name="Steele A.D."/>
            <person name="Gui C."/>
            <person name="Meng S."/>
            <person name="Li G."/>
            <person name="Viehrig K."/>
            <person name="Ye F."/>
            <person name="Su P."/>
            <person name="Kiefer A.F."/>
            <person name="Nichols A."/>
            <person name="Cepeda A.J."/>
            <person name="Yan W."/>
            <person name="Fan B."/>
            <person name="Jiang Y."/>
            <person name="Adhikari A."/>
            <person name="Zheng C.-J."/>
            <person name="Schuster L."/>
            <person name="Cowan T.M."/>
            <person name="Smanski M.J."/>
            <person name="Chevrette M.G."/>
            <person name="De Carvalho L.P.S."/>
            <person name="Shen B."/>
        </authorList>
    </citation>
    <scope>NUCLEOTIDE SEQUENCE [LARGE SCALE GENOMIC DNA]</scope>
    <source>
        <strain evidence="1 2">NPDC020863</strain>
    </source>
</reference>
<evidence type="ECO:0000313" key="1">
    <source>
        <dbReference type="EMBL" id="MFK4274371.1"/>
    </source>
</evidence>
<dbReference type="RefSeq" id="WP_404749897.1">
    <property type="nucleotide sequence ID" value="NZ_JBJDQH010000683.1"/>
</dbReference>
<dbReference type="InterPro" id="IPR018721">
    <property type="entry name" value="DUF2252"/>
</dbReference>
<feature type="non-terminal residue" evidence="1">
    <location>
        <position position="1"/>
    </location>
</feature>
<dbReference type="Pfam" id="PF10009">
    <property type="entry name" value="DUF2252"/>
    <property type="match status" value="1"/>
</dbReference>
<gene>
    <name evidence="1" type="ORF">ACI2L5_57530</name>
</gene>
<comment type="caution">
    <text evidence="1">The sequence shown here is derived from an EMBL/GenBank/DDBJ whole genome shotgun (WGS) entry which is preliminary data.</text>
</comment>
<keyword evidence="2" id="KW-1185">Reference proteome</keyword>
<proteinExistence type="predicted"/>
<evidence type="ECO:0000313" key="2">
    <source>
        <dbReference type="Proteomes" id="UP001620295"/>
    </source>
</evidence>
<name>A0ABW8M878_9ACTN</name>
<accession>A0ABW8M878</accession>
<dbReference type="Proteomes" id="UP001620295">
    <property type="component" value="Unassembled WGS sequence"/>
</dbReference>
<sequence length="46" mass="4743">GYCGKGEELDEAVAAFAVAYADRTEADHSALVTAVRTGRIAAEMGV</sequence>
<protein>
    <submittedName>
        <fullName evidence="1">DUF2252 family protein</fullName>
    </submittedName>
</protein>